<accession>A0A2T0PSY3</accession>
<sequence>MLSFLFNSTMLVVAIAFFGLMWVLGRVRKFRSQAQWGAFVCAVIAGCAVAMTFLGDWTRWLLDMVLQMVGAPLALVGVAAFIGVVLIVVDLVDGRPDGMAKSMALVIPTLLLATGGQLGLMGDQFTGAATDAGQTMLMTLIGGV</sequence>
<keyword evidence="1" id="KW-0812">Transmembrane</keyword>
<keyword evidence="1" id="KW-1133">Transmembrane helix</keyword>
<gene>
    <name evidence="2" type="ORF">CLV72_11287</name>
</gene>
<evidence type="ECO:0000313" key="3">
    <source>
        <dbReference type="Proteomes" id="UP000237846"/>
    </source>
</evidence>
<name>A0A2T0PSY3_9ACTN</name>
<feature type="transmembrane region" description="Helical" evidence="1">
    <location>
        <begin position="36"/>
        <end position="57"/>
    </location>
</feature>
<dbReference type="Proteomes" id="UP000237846">
    <property type="component" value="Unassembled WGS sequence"/>
</dbReference>
<dbReference type="EMBL" id="PVZC01000012">
    <property type="protein sequence ID" value="PRX92014.1"/>
    <property type="molecule type" value="Genomic_DNA"/>
</dbReference>
<dbReference type="AlphaFoldDB" id="A0A2T0PSY3"/>
<feature type="transmembrane region" description="Helical" evidence="1">
    <location>
        <begin position="69"/>
        <end position="92"/>
    </location>
</feature>
<proteinExistence type="predicted"/>
<comment type="caution">
    <text evidence="2">The sequence shown here is derived from an EMBL/GenBank/DDBJ whole genome shotgun (WGS) entry which is preliminary data.</text>
</comment>
<feature type="transmembrane region" description="Helical" evidence="1">
    <location>
        <begin position="6"/>
        <end position="24"/>
    </location>
</feature>
<evidence type="ECO:0000256" key="1">
    <source>
        <dbReference type="SAM" id="Phobius"/>
    </source>
</evidence>
<organism evidence="2 3">
    <name type="scientific">Allonocardiopsis opalescens</name>
    <dbReference type="NCBI Taxonomy" id="1144618"/>
    <lineage>
        <taxon>Bacteria</taxon>
        <taxon>Bacillati</taxon>
        <taxon>Actinomycetota</taxon>
        <taxon>Actinomycetes</taxon>
        <taxon>Streptosporangiales</taxon>
        <taxon>Allonocardiopsis</taxon>
    </lineage>
</organism>
<keyword evidence="1" id="KW-0472">Membrane</keyword>
<dbReference type="RefSeq" id="WP_106253423.1">
    <property type="nucleotide sequence ID" value="NZ_PVZC01000012.1"/>
</dbReference>
<reference evidence="2 3" key="1">
    <citation type="submission" date="2018-03" db="EMBL/GenBank/DDBJ databases">
        <title>Genomic Encyclopedia of Archaeal and Bacterial Type Strains, Phase II (KMG-II): from individual species to whole genera.</title>
        <authorList>
            <person name="Goeker M."/>
        </authorList>
    </citation>
    <scope>NUCLEOTIDE SEQUENCE [LARGE SCALE GENOMIC DNA]</scope>
    <source>
        <strain evidence="2 3">DSM 45601</strain>
    </source>
</reference>
<protein>
    <submittedName>
        <fullName evidence="2">Uncharacterized protein</fullName>
    </submittedName>
</protein>
<keyword evidence="3" id="KW-1185">Reference proteome</keyword>
<evidence type="ECO:0000313" key="2">
    <source>
        <dbReference type="EMBL" id="PRX92014.1"/>
    </source>
</evidence>